<comment type="caution">
    <text evidence="3">The sequence shown here is derived from an EMBL/GenBank/DDBJ whole genome shotgun (WGS) entry which is preliminary data.</text>
</comment>
<dbReference type="PROSITE" id="PS51502">
    <property type="entry name" value="S_R_A_B_BARREL"/>
    <property type="match status" value="1"/>
</dbReference>
<reference evidence="3" key="1">
    <citation type="submission" date="2021-01" db="EMBL/GenBank/DDBJ databases">
        <authorList>
            <person name="Zhong Y.L."/>
        </authorList>
    </citation>
    <scope>NUCLEOTIDE SEQUENCE</scope>
    <source>
        <strain evidence="3">KCTC 23302</strain>
    </source>
</reference>
<dbReference type="SMART" id="SM00886">
    <property type="entry name" value="Dabb"/>
    <property type="match status" value="1"/>
</dbReference>
<dbReference type="RefSeq" id="WP_201917809.1">
    <property type="nucleotide sequence ID" value="NZ_BAABAX010000023.1"/>
</dbReference>
<gene>
    <name evidence="3" type="ORF">JJQ60_06320</name>
</gene>
<dbReference type="InterPro" id="IPR011008">
    <property type="entry name" value="Dimeric_a/b-barrel"/>
</dbReference>
<name>A0A936ZRS5_9FLAO</name>
<dbReference type="SUPFAM" id="SSF54909">
    <property type="entry name" value="Dimeric alpha+beta barrel"/>
    <property type="match status" value="1"/>
</dbReference>
<dbReference type="AlphaFoldDB" id="A0A936ZRS5"/>
<dbReference type="Proteomes" id="UP000651057">
    <property type="component" value="Unassembled WGS sequence"/>
</dbReference>
<evidence type="ECO:0000259" key="2">
    <source>
        <dbReference type="PROSITE" id="PS51502"/>
    </source>
</evidence>
<keyword evidence="1" id="KW-0732">Signal</keyword>
<dbReference type="EMBL" id="JAERQJ010000002">
    <property type="protein sequence ID" value="MBL0683122.1"/>
    <property type="molecule type" value="Genomic_DNA"/>
</dbReference>
<dbReference type="Gene3D" id="3.30.70.100">
    <property type="match status" value="1"/>
</dbReference>
<accession>A0A936ZRS5</accession>
<evidence type="ECO:0000313" key="4">
    <source>
        <dbReference type="Proteomes" id="UP000651057"/>
    </source>
</evidence>
<organism evidence="3 4">
    <name type="scientific">Aquimarina mytili</name>
    <dbReference type="NCBI Taxonomy" id="874423"/>
    <lineage>
        <taxon>Bacteria</taxon>
        <taxon>Pseudomonadati</taxon>
        <taxon>Bacteroidota</taxon>
        <taxon>Flavobacteriia</taxon>
        <taxon>Flavobacteriales</taxon>
        <taxon>Flavobacteriaceae</taxon>
        <taxon>Aquimarina</taxon>
    </lineage>
</organism>
<dbReference type="InterPro" id="IPR013097">
    <property type="entry name" value="Dabb"/>
</dbReference>
<feature type="signal peptide" evidence="1">
    <location>
        <begin position="1"/>
        <end position="18"/>
    </location>
</feature>
<evidence type="ECO:0000313" key="3">
    <source>
        <dbReference type="EMBL" id="MBL0683122.1"/>
    </source>
</evidence>
<protein>
    <submittedName>
        <fullName evidence="3">Dabb family protein</fullName>
    </submittedName>
</protein>
<feature type="chain" id="PRO_5036736457" evidence="1">
    <location>
        <begin position="19"/>
        <end position="136"/>
    </location>
</feature>
<keyword evidence="4" id="KW-1185">Reference proteome</keyword>
<dbReference type="Pfam" id="PF07876">
    <property type="entry name" value="Dabb"/>
    <property type="match status" value="1"/>
</dbReference>
<feature type="domain" description="Stress-response A/B barrel" evidence="2">
    <location>
        <begin position="36"/>
        <end position="133"/>
    </location>
</feature>
<sequence>MKFIISTLLFFIGFASIAQTTANKEVLNSRTIKGDFVHTVLFWLNNPDNLMDRKTFEDGVSTLFKECQFITSSHIGIPADTATRPIVDDSYTYCVVLTFKSKEAHDNYQVDPIHKKFVEENKNLWNKIVVYDSVSF</sequence>
<evidence type="ECO:0000256" key="1">
    <source>
        <dbReference type="SAM" id="SignalP"/>
    </source>
</evidence>
<proteinExistence type="predicted"/>